<reference evidence="2 3" key="1">
    <citation type="journal article" date="2011" name="PLoS Pathog.">
        <title>Endophytic Life Strategies Decoded by Genome and Transcriptome Analyses of the Mutualistic Root Symbiont Piriformospora indica.</title>
        <authorList>
            <person name="Zuccaro A."/>
            <person name="Lahrmann U."/>
            <person name="Guldener U."/>
            <person name="Langen G."/>
            <person name="Pfiffi S."/>
            <person name="Biedenkopf D."/>
            <person name="Wong P."/>
            <person name="Samans B."/>
            <person name="Grimm C."/>
            <person name="Basiewicz M."/>
            <person name="Murat C."/>
            <person name="Martin F."/>
            <person name="Kogel K.H."/>
        </authorList>
    </citation>
    <scope>NUCLEOTIDE SEQUENCE [LARGE SCALE GENOMIC DNA]</scope>
    <source>
        <strain evidence="2 3">DSM 11827</strain>
    </source>
</reference>
<protein>
    <submittedName>
        <fullName evidence="2">Uncharacterized protein</fullName>
    </submittedName>
</protein>
<gene>
    <name evidence="2" type="ORF">PIIN_00968</name>
</gene>
<feature type="region of interest" description="Disordered" evidence="1">
    <location>
        <begin position="1"/>
        <end position="93"/>
    </location>
</feature>
<keyword evidence="3" id="KW-1185">Reference proteome</keyword>
<dbReference type="STRING" id="1109443.G4T7A1"/>
<accession>G4T7A1</accession>
<dbReference type="PIRSF" id="PIRSF002590">
    <property type="entry name" value="HSP9/HSP12_fun"/>
    <property type="match status" value="1"/>
</dbReference>
<dbReference type="Proteomes" id="UP000007148">
    <property type="component" value="Unassembled WGS sequence"/>
</dbReference>
<dbReference type="eggNOG" id="ENOG502SDMM">
    <property type="taxonomic scope" value="Eukaryota"/>
</dbReference>
<evidence type="ECO:0000256" key="1">
    <source>
        <dbReference type="SAM" id="MobiDB-lite"/>
    </source>
</evidence>
<evidence type="ECO:0000313" key="2">
    <source>
        <dbReference type="EMBL" id="CCA67134.1"/>
    </source>
</evidence>
<dbReference type="AlphaFoldDB" id="G4T7A1"/>
<dbReference type="InParanoid" id="G4T7A1"/>
<dbReference type="OrthoDB" id="2348401at2759"/>
<comment type="caution">
    <text evidence="2">The sequence shown here is derived from an EMBL/GenBank/DDBJ whole genome shotgun (WGS) entry which is preliminary data.</text>
</comment>
<dbReference type="InterPro" id="IPR007250">
    <property type="entry name" value="HSP9_HSP12"/>
</dbReference>
<dbReference type="Pfam" id="PF04119">
    <property type="entry name" value="HSP9_HSP12"/>
    <property type="match status" value="1"/>
</dbReference>
<dbReference type="EMBL" id="CAFZ01000010">
    <property type="protein sequence ID" value="CCA67134.1"/>
    <property type="molecule type" value="Genomic_DNA"/>
</dbReference>
<dbReference type="Gene3D" id="6.10.250.2440">
    <property type="match status" value="2"/>
</dbReference>
<sequence>MSQTGRQDFTDKVHNAVKPDSQKTFGEQTADWTKGKADTAASTFQPQGNKSTTQKVGDAVSGNHNHNVDERSFMDKTKDALGINRNKGTDHTF</sequence>
<evidence type="ECO:0000313" key="3">
    <source>
        <dbReference type="Proteomes" id="UP000007148"/>
    </source>
</evidence>
<dbReference type="HOGENOM" id="CLU_102617_3_0_1"/>
<proteinExistence type="predicted"/>
<feature type="compositionally biased region" description="Polar residues" evidence="1">
    <location>
        <begin position="22"/>
        <end position="31"/>
    </location>
</feature>
<organism evidence="2 3">
    <name type="scientific">Serendipita indica (strain DSM 11827)</name>
    <name type="common">Root endophyte fungus</name>
    <name type="synonym">Piriformospora indica</name>
    <dbReference type="NCBI Taxonomy" id="1109443"/>
    <lineage>
        <taxon>Eukaryota</taxon>
        <taxon>Fungi</taxon>
        <taxon>Dikarya</taxon>
        <taxon>Basidiomycota</taxon>
        <taxon>Agaricomycotina</taxon>
        <taxon>Agaricomycetes</taxon>
        <taxon>Sebacinales</taxon>
        <taxon>Serendipitaceae</taxon>
        <taxon>Serendipita</taxon>
    </lineage>
</organism>
<name>G4T7A1_SERID</name>
<dbReference type="OMA" id="DNQKSYS"/>
<feature type="compositionally biased region" description="Basic and acidic residues" evidence="1">
    <location>
        <begin position="66"/>
        <end position="79"/>
    </location>
</feature>
<feature type="compositionally biased region" description="Polar residues" evidence="1">
    <location>
        <begin position="40"/>
        <end position="55"/>
    </location>
</feature>